<keyword evidence="3" id="KW-1185">Reference proteome</keyword>
<protein>
    <submittedName>
        <fullName evidence="2">Uncharacterized protein</fullName>
    </submittedName>
</protein>
<dbReference type="RefSeq" id="WP_160629018.1">
    <property type="nucleotide sequence ID" value="NZ_CP047593.1"/>
</dbReference>
<organism evidence="2 3">
    <name type="scientific">Tichowtungia aerotolerans</name>
    <dbReference type="NCBI Taxonomy" id="2697043"/>
    <lineage>
        <taxon>Bacteria</taxon>
        <taxon>Pseudomonadati</taxon>
        <taxon>Kiritimatiellota</taxon>
        <taxon>Tichowtungiia</taxon>
        <taxon>Tichowtungiales</taxon>
        <taxon>Tichowtungiaceae</taxon>
        <taxon>Tichowtungia</taxon>
    </lineage>
</organism>
<feature type="chain" id="PRO_5026791794" evidence="1">
    <location>
        <begin position="24"/>
        <end position="394"/>
    </location>
</feature>
<evidence type="ECO:0000256" key="1">
    <source>
        <dbReference type="SAM" id="SignalP"/>
    </source>
</evidence>
<name>A0A6P1ME14_9BACT</name>
<feature type="signal peptide" evidence="1">
    <location>
        <begin position="1"/>
        <end position="23"/>
    </location>
</feature>
<dbReference type="AlphaFoldDB" id="A0A6P1ME14"/>
<dbReference type="KEGG" id="taer:GT409_10365"/>
<sequence length="394" mass="42537">MRSRVKWMGMLMVVIAVVSGVQAATVDMVGNGTDTNGFHYWSDTNNWNAVITSADSPRVRYDTEDRDKLYLDASPTVNSFTVLADIQARIKGTGTLTMSAYLNLAYANAGVDLMDSVTLVINNRIRLTTGTTALNLYNDSVLDTKGISFDVAGSKLLVTLNDNSSYIQTNIQLTANMHADSQFVLNDSSSVVMETMNAAELYDNWFTNGATFYLNDTASITMQTSGNNIDDIATYNAAGHLVINGSTNAVLNVDYTYDTETGVLQAGSASGFVTWAAGWGVDIGSETNDYDGDLLDNLAEYALGGNPTNALHQGEAFTVSIDGGTLIYEYPQRTGDPALSYYLETTDNLVSGVWTNDGYSVTGTNVTGNAFDFVTNNIPVDNLKTFIKLVVEKN</sequence>
<gene>
    <name evidence="2" type="ORF">GT409_10365</name>
</gene>
<reference evidence="2 3" key="1">
    <citation type="submission" date="2020-01" db="EMBL/GenBank/DDBJ databases">
        <title>Ponticoccus aerotolerans gen. nov., sp. nov., an anaerobic bacterium and proposal of Ponticoccusceae fam. nov., Ponticoccusles ord. nov. and Ponticoccuse classis nov. in the phylum Kiritimatiellaeota.</title>
        <authorList>
            <person name="Zhou L.Y."/>
            <person name="Du Z.J."/>
        </authorList>
    </citation>
    <scope>NUCLEOTIDE SEQUENCE [LARGE SCALE GENOMIC DNA]</scope>
    <source>
        <strain evidence="2 3">S-5007</strain>
    </source>
</reference>
<keyword evidence="1" id="KW-0732">Signal</keyword>
<proteinExistence type="predicted"/>
<dbReference type="Proteomes" id="UP000464954">
    <property type="component" value="Chromosome"/>
</dbReference>
<evidence type="ECO:0000313" key="2">
    <source>
        <dbReference type="EMBL" id="QHI69836.1"/>
    </source>
</evidence>
<evidence type="ECO:0000313" key="3">
    <source>
        <dbReference type="Proteomes" id="UP000464954"/>
    </source>
</evidence>
<accession>A0A6P1ME14</accession>
<dbReference type="EMBL" id="CP047593">
    <property type="protein sequence ID" value="QHI69836.1"/>
    <property type="molecule type" value="Genomic_DNA"/>
</dbReference>